<organism evidence="1 2">
    <name type="scientific">Schistosoma japonicum</name>
    <name type="common">Blood fluke</name>
    <dbReference type="NCBI Taxonomy" id="6182"/>
    <lineage>
        <taxon>Eukaryota</taxon>
        <taxon>Metazoa</taxon>
        <taxon>Spiralia</taxon>
        <taxon>Lophotrochozoa</taxon>
        <taxon>Platyhelminthes</taxon>
        <taxon>Trematoda</taxon>
        <taxon>Digenea</taxon>
        <taxon>Strigeidida</taxon>
        <taxon>Schistosomatoidea</taxon>
        <taxon>Schistosomatidae</taxon>
        <taxon>Schistosoma</taxon>
    </lineage>
</organism>
<dbReference type="Proteomes" id="UP000311919">
    <property type="component" value="Unassembled WGS sequence"/>
</dbReference>
<gene>
    <name evidence="1" type="ORF">EWB00_004895</name>
</gene>
<accession>A0A4Z2D3K1</accession>
<dbReference type="EMBL" id="SKCS01000321">
    <property type="protein sequence ID" value="TNN11075.1"/>
    <property type="molecule type" value="Genomic_DNA"/>
</dbReference>
<comment type="caution">
    <text evidence="1">The sequence shown here is derived from an EMBL/GenBank/DDBJ whole genome shotgun (WGS) entry which is preliminary data.</text>
</comment>
<evidence type="ECO:0000313" key="1">
    <source>
        <dbReference type="EMBL" id="TNN11075.1"/>
    </source>
</evidence>
<keyword evidence="2" id="KW-1185">Reference proteome</keyword>
<evidence type="ECO:0000313" key="2">
    <source>
        <dbReference type="Proteomes" id="UP000311919"/>
    </source>
</evidence>
<sequence length="73" mass="8265">MLYTIIDASGLSDHLITCLLTLVIFTETTLSDLHQVDLLVKMKAQIVSATAEKTEWLKDTCRQVRHQTDVNPH</sequence>
<name>A0A4Z2D3K1_SCHJA</name>
<proteinExistence type="predicted"/>
<dbReference type="AlphaFoldDB" id="A0A4Z2D3K1"/>
<reference evidence="1 2" key="1">
    <citation type="submission" date="2019-03" db="EMBL/GenBank/DDBJ databases">
        <title>An improved genome assembly of the fluke Schistosoma japonicum.</title>
        <authorList>
            <person name="Hu W."/>
            <person name="Luo F."/>
            <person name="Yin M."/>
            <person name="Mo X."/>
            <person name="Sun C."/>
            <person name="Wu Q."/>
            <person name="Zhu B."/>
            <person name="Xiang M."/>
            <person name="Wang J."/>
            <person name="Wang Y."/>
            <person name="Zhang T."/>
            <person name="Xu B."/>
            <person name="Zheng H."/>
            <person name="Feng Z."/>
        </authorList>
    </citation>
    <scope>NUCLEOTIDE SEQUENCE [LARGE SCALE GENOMIC DNA]</scope>
    <source>
        <strain evidence="1">HuSjv2</strain>
        <tissue evidence="1">Worms</tissue>
    </source>
</reference>
<protein>
    <submittedName>
        <fullName evidence="1">Uncharacterized protein</fullName>
    </submittedName>
</protein>